<proteinExistence type="predicted"/>
<name>A0A8K0WMV3_9HYPO</name>
<accession>A0A8K0WMV3</accession>
<feature type="region of interest" description="Disordered" evidence="1">
    <location>
        <begin position="1"/>
        <end position="59"/>
    </location>
</feature>
<dbReference type="Proteomes" id="UP000813444">
    <property type="component" value="Unassembled WGS sequence"/>
</dbReference>
<dbReference type="OrthoDB" id="5430717at2759"/>
<protein>
    <submittedName>
        <fullName evidence="2">Uncharacterized protein</fullName>
    </submittedName>
</protein>
<evidence type="ECO:0000256" key="1">
    <source>
        <dbReference type="SAM" id="MobiDB-lite"/>
    </source>
</evidence>
<evidence type="ECO:0000313" key="3">
    <source>
        <dbReference type="Proteomes" id="UP000813444"/>
    </source>
</evidence>
<feature type="compositionally biased region" description="Basic and acidic residues" evidence="1">
    <location>
        <begin position="46"/>
        <end position="56"/>
    </location>
</feature>
<gene>
    <name evidence="2" type="ORF">B0I35DRAFT_80143</name>
</gene>
<feature type="region of interest" description="Disordered" evidence="1">
    <location>
        <begin position="185"/>
        <end position="206"/>
    </location>
</feature>
<organism evidence="2 3">
    <name type="scientific">Stachybotrys elegans</name>
    <dbReference type="NCBI Taxonomy" id="80388"/>
    <lineage>
        <taxon>Eukaryota</taxon>
        <taxon>Fungi</taxon>
        <taxon>Dikarya</taxon>
        <taxon>Ascomycota</taxon>
        <taxon>Pezizomycotina</taxon>
        <taxon>Sordariomycetes</taxon>
        <taxon>Hypocreomycetidae</taxon>
        <taxon>Hypocreales</taxon>
        <taxon>Stachybotryaceae</taxon>
        <taxon>Stachybotrys</taxon>
    </lineage>
</organism>
<evidence type="ECO:0000313" key="2">
    <source>
        <dbReference type="EMBL" id="KAH7309420.1"/>
    </source>
</evidence>
<comment type="caution">
    <text evidence="2">The sequence shown here is derived from an EMBL/GenBank/DDBJ whole genome shotgun (WGS) entry which is preliminary data.</text>
</comment>
<dbReference type="EMBL" id="JAGPNK010000013">
    <property type="protein sequence ID" value="KAH7309420.1"/>
    <property type="molecule type" value="Genomic_DNA"/>
</dbReference>
<keyword evidence="3" id="KW-1185">Reference proteome</keyword>
<sequence>MAESSWFRAIAGHRGRATQEAKAASSDDGKSTRSITPLNRLAGLDKGPEPEDRDTTTSDSYYLRVNEADRVWHSPSVDQMAETLRTVMMTRSASDPIPREYNSHVLHLIEGYCSLKNRLMEAERQMAEQSVDRHDEKERATGLRMSWAREEETYRAEIKRLEKIIHTGSQGGLQAVMIARSGSLIRRRGDRSTEEEEEADDNRGLVHLEELQIVSRDEDISGHRLKRHSTPG</sequence>
<reference evidence="2" key="1">
    <citation type="journal article" date="2021" name="Nat. Commun.">
        <title>Genetic determinants of endophytism in the Arabidopsis root mycobiome.</title>
        <authorList>
            <person name="Mesny F."/>
            <person name="Miyauchi S."/>
            <person name="Thiergart T."/>
            <person name="Pickel B."/>
            <person name="Atanasova L."/>
            <person name="Karlsson M."/>
            <person name="Huettel B."/>
            <person name="Barry K.W."/>
            <person name="Haridas S."/>
            <person name="Chen C."/>
            <person name="Bauer D."/>
            <person name="Andreopoulos W."/>
            <person name="Pangilinan J."/>
            <person name="LaButti K."/>
            <person name="Riley R."/>
            <person name="Lipzen A."/>
            <person name="Clum A."/>
            <person name="Drula E."/>
            <person name="Henrissat B."/>
            <person name="Kohler A."/>
            <person name="Grigoriev I.V."/>
            <person name="Martin F.M."/>
            <person name="Hacquard S."/>
        </authorList>
    </citation>
    <scope>NUCLEOTIDE SEQUENCE</scope>
    <source>
        <strain evidence="2">MPI-CAGE-CH-0235</strain>
    </source>
</reference>
<dbReference type="AlphaFoldDB" id="A0A8K0WMV3"/>